<reference evidence="4 5" key="1">
    <citation type="submission" date="2012-12" db="EMBL/GenBank/DDBJ databases">
        <title>Whole genome shotgun sequence of Gordonia aichiensis NBRC 108223.</title>
        <authorList>
            <person name="Isaki-Nakamura S."/>
            <person name="Hosoyama A."/>
            <person name="Tsuchikane K."/>
            <person name="Ando Y."/>
            <person name="Baba S."/>
            <person name="Ohji S."/>
            <person name="Hamada M."/>
            <person name="Tamura T."/>
            <person name="Yamazoe A."/>
            <person name="Yamazaki S."/>
            <person name="Fujita N."/>
        </authorList>
    </citation>
    <scope>NUCLEOTIDE SEQUENCE [LARGE SCALE GENOMIC DNA]</scope>
    <source>
        <strain evidence="4 5">NBRC 108223</strain>
    </source>
</reference>
<protein>
    <submittedName>
        <fullName evidence="4">Putative TetR family transcriptional regulator</fullName>
    </submittedName>
</protein>
<evidence type="ECO:0000256" key="1">
    <source>
        <dbReference type="ARBA" id="ARBA00023125"/>
    </source>
</evidence>
<evidence type="ECO:0000313" key="4">
    <source>
        <dbReference type="EMBL" id="GAC46848.1"/>
    </source>
</evidence>
<name>L7KGJ7_9ACTN</name>
<dbReference type="PANTHER" id="PTHR43479">
    <property type="entry name" value="ACREF/ENVCD OPERON REPRESSOR-RELATED"/>
    <property type="match status" value="1"/>
</dbReference>
<evidence type="ECO:0000313" key="5">
    <source>
        <dbReference type="Proteomes" id="UP000010988"/>
    </source>
</evidence>
<sequence>MASQDRRTARTRRQLREAFISLVLEQGYSSITVEDITSRADLGRATFYAHYTDKDALFEQIVDDVIADMQTRLEPVFAADGRGFSGQAITALFHHAAQERDTYRVILRGEGDGLGLRRFVDDRVARVTEYFTRRSDAEGVQMRIDPDILARAWVGEIATVLAWWLESETRLPLDDIINQLLNLSLHGRYWASGFDAANSQSPAS</sequence>
<dbReference type="InterPro" id="IPR001647">
    <property type="entry name" value="HTH_TetR"/>
</dbReference>
<dbReference type="InterPro" id="IPR009057">
    <property type="entry name" value="Homeodomain-like_sf"/>
</dbReference>
<feature type="domain" description="HTH tetR-type" evidence="3">
    <location>
        <begin position="9"/>
        <end position="69"/>
    </location>
</feature>
<evidence type="ECO:0000256" key="2">
    <source>
        <dbReference type="PROSITE-ProRule" id="PRU00335"/>
    </source>
</evidence>
<dbReference type="Proteomes" id="UP000010988">
    <property type="component" value="Unassembled WGS sequence"/>
</dbReference>
<keyword evidence="5" id="KW-1185">Reference proteome</keyword>
<dbReference type="STRING" id="1220583.GOACH_01_01670"/>
<proteinExistence type="predicted"/>
<dbReference type="AlphaFoldDB" id="L7KGJ7"/>
<dbReference type="InterPro" id="IPR050624">
    <property type="entry name" value="HTH-type_Tx_Regulator"/>
</dbReference>
<comment type="caution">
    <text evidence="4">The sequence shown here is derived from an EMBL/GenBank/DDBJ whole genome shotgun (WGS) entry which is preliminary data.</text>
</comment>
<accession>L7KGJ7</accession>
<dbReference type="InterPro" id="IPR036271">
    <property type="entry name" value="Tet_transcr_reg_TetR-rel_C_sf"/>
</dbReference>
<dbReference type="PROSITE" id="PS50977">
    <property type="entry name" value="HTH_TETR_2"/>
    <property type="match status" value="1"/>
</dbReference>
<dbReference type="SUPFAM" id="SSF46689">
    <property type="entry name" value="Homeodomain-like"/>
    <property type="match status" value="1"/>
</dbReference>
<organism evidence="4 5">
    <name type="scientific">Gordonia aichiensis NBRC 108223</name>
    <dbReference type="NCBI Taxonomy" id="1220583"/>
    <lineage>
        <taxon>Bacteria</taxon>
        <taxon>Bacillati</taxon>
        <taxon>Actinomycetota</taxon>
        <taxon>Actinomycetes</taxon>
        <taxon>Mycobacteriales</taxon>
        <taxon>Gordoniaceae</taxon>
        <taxon>Gordonia</taxon>
    </lineage>
</organism>
<dbReference type="Pfam" id="PF00440">
    <property type="entry name" value="TetR_N"/>
    <property type="match status" value="1"/>
</dbReference>
<feature type="DNA-binding region" description="H-T-H motif" evidence="2">
    <location>
        <begin position="32"/>
        <end position="51"/>
    </location>
</feature>
<gene>
    <name evidence="4" type="ORF">GOACH_01_01670</name>
</gene>
<dbReference type="EMBL" id="BANR01000001">
    <property type="protein sequence ID" value="GAC46848.1"/>
    <property type="molecule type" value="Genomic_DNA"/>
</dbReference>
<dbReference type="SUPFAM" id="SSF48498">
    <property type="entry name" value="Tetracyclin repressor-like, C-terminal domain"/>
    <property type="match status" value="1"/>
</dbReference>
<dbReference type="OrthoDB" id="3193022at2"/>
<dbReference type="RefSeq" id="WP_005169173.1">
    <property type="nucleotide sequence ID" value="NZ_BANR01000001.1"/>
</dbReference>
<dbReference type="PANTHER" id="PTHR43479:SF7">
    <property type="entry name" value="TETR-FAMILY TRANSCRIPTIONAL REGULATOR"/>
    <property type="match status" value="1"/>
</dbReference>
<dbReference type="GO" id="GO:0003677">
    <property type="term" value="F:DNA binding"/>
    <property type="evidence" value="ECO:0007669"/>
    <property type="project" value="UniProtKB-UniRule"/>
</dbReference>
<keyword evidence="1 2" id="KW-0238">DNA-binding</keyword>
<dbReference type="eggNOG" id="COG1309">
    <property type="taxonomic scope" value="Bacteria"/>
</dbReference>
<dbReference type="Gene3D" id="1.10.357.10">
    <property type="entry name" value="Tetracycline Repressor, domain 2"/>
    <property type="match status" value="1"/>
</dbReference>
<evidence type="ECO:0000259" key="3">
    <source>
        <dbReference type="PROSITE" id="PS50977"/>
    </source>
</evidence>